<sequence>MCLCLTCNDKPGNHNFELVLPPGSVLRAELPGRPTRDCLSAGPARDGTSLLEIWNVSKCAGVVAVLNCQGAGWCRVTKMTRVHDAAPGDAHVDRPRRGRGRDRRPRRRGLGRRVRLPVGGAHQAAQGRHAAGDAQGPRVRAVPRLPREGGGGDGRLVRARVGLLDMSNSGGAVEEREAPTARGGRRGARWTRRRWSSATTPTRTGL</sequence>
<keyword evidence="4" id="KW-1185">Reference proteome</keyword>
<dbReference type="GO" id="GO:0052692">
    <property type="term" value="F:raffinose alpha-galactosidase activity"/>
    <property type="evidence" value="ECO:0007669"/>
    <property type="project" value="TreeGrafter"/>
</dbReference>
<dbReference type="PANTHER" id="PTHR31268">
    <property type="match status" value="1"/>
</dbReference>
<feature type="compositionally biased region" description="Basic residues" evidence="2">
    <location>
        <begin position="96"/>
        <end position="115"/>
    </location>
</feature>
<feature type="compositionally biased region" description="Low complexity" evidence="2">
    <location>
        <begin position="116"/>
        <end position="136"/>
    </location>
</feature>
<organism evidence="3 4">
    <name type="scientific">Setaria viridis</name>
    <name type="common">Green bristlegrass</name>
    <name type="synonym">Setaria italica subsp. viridis</name>
    <dbReference type="NCBI Taxonomy" id="4556"/>
    <lineage>
        <taxon>Eukaryota</taxon>
        <taxon>Viridiplantae</taxon>
        <taxon>Streptophyta</taxon>
        <taxon>Embryophyta</taxon>
        <taxon>Tracheophyta</taxon>
        <taxon>Spermatophyta</taxon>
        <taxon>Magnoliopsida</taxon>
        <taxon>Liliopsida</taxon>
        <taxon>Poales</taxon>
        <taxon>Poaceae</taxon>
        <taxon>PACMAD clade</taxon>
        <taxon>Panicoideae</taxon>
        <taxon>Panicodae</taxon>
        <taxon>Paniceae</taxon>
        <taxon>Cenchrinae</taxon>
        <taxon>Setaria</taxon>
    </lineage>
</organism>
<name>A0A4U6UYU3_SETVI</name>
<feature type="compositionally biased region" description="Basic residues" evidence="2">
    <location>
        <begin position="183"/>
        <end position="195"/>
    </location>
</feature>
<dbReference type="AlphaFoldDB" id="A0A4U6UYU3"/>
<protein>
    <submittedName>
        <fullName evidence="3">Uncharacterized protein</fullName>
    </submittedName>
</protein>
<dbReference type="EMBL" id="CM016555">
    <property type="protein sequence ID" value="TKW21921.1"/>
    <property type="molecule type" value="Genomic_DNA"/>
</dbReference>
<proteinExistence type="predicted"/>
<gene>
    <name evidence="3" type="ORF">SEVIR_4G153400v2</name>
</gene>
<dbReference type="Proteomes" id="UP000298652">
    <property type="component" value="Chromosome 4"/>
</dbReference>
<dbReference type="Gramene" id="TKW21921">
    <property type="protein sequence ID" value="TKW21921"/>
    <property type="gene ID" value="SEVIR_4G153400v2"/>
</dbReference>
<dbReference type="PANTHER" id="PTHR31268:SF32">
    <property type="entry name" value="GALACTINOL--SUCROSE GALACTOSYLTRANSFERASE 2-RELATED"/>
    <property type="match status" value="1"/>
</dbReference>
<dbReference type="InterPro" id="IPR008811">
    <property type="entry name" value="Glycosyl_hydrolases_36"/>
</dbReference>
<feature type="region of interest" description="Disordered" evidence="2">
    <location>
        <begin position="170"/>
        <end position="206"/>
    </location>
</feature>
<keyword evidence="1" id="KW-0119">Carbohydrate metabolism</keyword>
<evidence type="ECO:0000313" key="4">
    <source>
        <dbReference type="Proteomes" id="UP000298652"/>
    </source>
</evidence>
<accession>A0A4U6UYU3</accession>
<feature type="compositionally biased region" description="Low complexity" evidence="2">
    <location>
        <begin position="196"/>
        <end position="206"/>
    </location>
</feature>
<dbReference type="Pfam" id="PF05691">
    <property type="entry name" value="Raffinose_syn"/>
    <property type="match status" value="1"/>
</dbReference>
<evidence type="ECO:0000256" key="1">
    <source>
        <dbReference type="ARBA" id="ARBA00023277"/>
    </source>
</evidence>
<evidence type="ECO:0000256" key="2">
    <source>
        <dbReference type="SAM" id="MobiDB-lite"/>
    </source>
</evidence>
<feature type="compositionally biased region" description="Basic and acidic residues" evidence="2">
    <location>
        <begin position="85"/>
        <end position="95"/>
    </location>
</feature>
<evidence type="ECO:0000313" key="3">
    <source>
        <dbReference type="EMBL" id="TKW21921.1"/>
    </source>
</evidence>
<reference evidence="3" key="1">
    <citation type="submission" date="2019-03" db="EMBL/GenBank/DDBJ databases">
        <title>WGS assembly of Setaria viridis.</title>
        <authorList>
            <person name="Huang P."/>
            <person name="Jenkins J."/>
            <person name="Grimwood J."/>
            <person name="Barry K."/>
            <person name="Healey A."/>
            <person name="Mamidi S."/>
            <person name="Sreedasyam A."/>
            <person name="Shu S."/>
            <person name="Feldman M."/>
            <person name="Wu J."/>
            <person name="Yu Y."/>
            <person name="Chen C."/>
            <person name="Johnson J."/>
            <person name="Rokhsar D."/>
            <person name="Baxter I."/>
            <person name="Schmutz J."/>
            <person name="Brutnell T."/>
            <person name="Kellogg E."/>
        </authorList>
    </citation>
    <scope>NUCLEOTIDE SEQUENCE [LARGE SCALE GENOMIC DNA]</scope>
</reference>
<feature type="region of interest" description="Disordered" evidence="2">
    <location>
        <begin position="85"/>
        <end position="154"/>
    </location>
</feature>